<reference evidence="1 2" key="1">
    <citation type="submission" date="2021-03" db="EMBL/GenBank/DDBJ databases">
        <title>Flavobacterium kribbensis sp. nov, an endophytic bacteria, isolated from soybean.</title>
        <authorList>
            <person name="Lee J."/>
            <person name="Seo J."/>
        </authorList>
    </citation>
    <scope>NUCLEOTIDE SEQUENCE [LARGE SCALE GENOMIC DNA]</scope>
    <source>
        <strain evidence="1 2">BB8</strain>
    </source>
</reference>
<accession>A0ABX7QB84</accession>
<organism evidence="1 2">
    <name type="scientific">Flavobacterium endoglycinae</name>
    <dbReference type="NCBI Taxonomy" id="2816357"/>
    <lineage>
        <taxon>Bacteria</taxon>
        <taxon>Pseudomonadati</taxon>
        <taxon>Bacteroidota</taxon>
        <taxon>Flavobacteriia</taxon>
        <taxon>Flavobacteriales</taxon>
        <taxon>Flavobacteriaceae</taxon>
        <taxon>Flavobacterium</taxon>
    </lineage>
</organism>
<name>A0ABX7QB84_9FLAO</name>
<dbReference type="Proteomes" id="UP000663440">
    <property type="component" value="Chromosome"/>
</dbReference>
<gene>
    <name evidence="1" type="ORF">J0383_18785</name>
</gene>
<keyword evidence="2" id="KW-1185">Reference proteome</keyword>
<dbReference type="EMBL" id="CP071448">
    <property type="protein sequence ID" value="QSW88296.1"/>
    <property type="molecule type" value="Genomic_DNA"/>
</dbReference>
<protein>
    <submittedName>
        <fullName evidence="1">Uncharacterized protein</fullName>
    </submittedName>
</protein>
<sequence length="72" mass="8670">MELFELLKKYTNTVIEIQAKYMLIDKSHFTDRFFAYLREVNNSDIVVEQFFIKTDDEGNNTLVSNKRGFRKR</sequence>
<dbReference type="RefSeq" id="WP_207295499.1">
    <property type="nucleotide sequence ID" value="NZ_CP071448.1"/>
</dbReference>
<proteinExistence type="predicted"/>
<evidence type="ECO:0000313" key="2">
    <source>
        <dbReference type="Proteomes" id="UP000663440"/>
    </source>
</evidence>
<evidence type="ECO:0000313" key="1">
    <source>
        <dbReference type="EMBL" id="QSW88296.1"/>
    </source>
</evidence>